<dbReference type="AlphaFoldDB" id="L8WHE4"/>
<organism evidence="1 2">
    <name type="scientific">Thanatephorus cucumeris (strain AG1-IA)</name>
    <name type="common">Rice sheath blight fungus</name>
    <name type="synonym">Rhizoctonia solani</name>
    <dbReference type="NCBI Taxonomy" id="983506"/>
    <lineage>
        <taxon>Eukaryota</taxon>
        <taxon>Fungi</taxon>
        <taxon>Dikarya</taxon>
        <taxon>Basidiomycota</taxon>
        <taxon>Agaricomycotina</taxon>
        <taxon>Agaricomycetes</taxon>
        <taxon>Cantharellales</taxon>
        <taxon>Ceratobasidiaceae</taxon>
        <taxon>Rhizoctonia</taxon>
        <taxon>Rhizoctonia solani AG-1</taxon>
    </lineage>
</organism>
<reference evidence="1 2" key="1">
    <citation type="journal article" date="2013" name="Nat. Commun.">
        <title>The evolution and pathogenic mechanisms of the rice sheath blight pathogen.</title>
        <authorList>
            <person name="Zheng A."/>
            <person name="Lin R."/>
            <person name="Xu L."/>
            <person name="Qin P."/>
            <person name="Tang C."/>
            <person name="Ai P."/>
            <person name="Zhang D."/>
            <person name="Liu Y."/>
            <person name="Sun Z."/>
            <person name="Feng H."/>
            <person name="Wang Y."/>
            <person name="Chen Y."/>
            <person name="Liang X."/>
            <person name="Fu R."/>
            <person name="Li Q."/>
            <person name="Zhang J."/>
            <person name="Yu X."/>
            <person name="Xie Z."/>
            <person name="Ding L."/>
            <person name="Guan P."/>
            <person name="Tang J."/>
            <person name="Liang Y."/>
            <person name="Wang S."/>
            <person name="Deng Q."/>
            <person name="Li S."/>
            <person name="Zhu J."/>
            <person name="Wang L."/>
            <person name="Liu H."/>
            <person name="Li P."/>
        </authorList>
    </citation>
    <scope>NUCLEOTIDE SEQUENCE [LARGE SCALE GENOMIC DNA]</scope>
    <source>
        <strain evidence="2">AG-1 IA</strain>
    </source>
</reference>
<proteinExistence type="predicted"/>
<dbReference type="HOGENOM" id="CLU_2456293_0_0_1"/>
<name>L8WHE4_THACA</name>
<dbReference type="EMBL" id="AFRT01005365">
    <property type="protein sequence ID" value="ELU35769.1"/>
    <property type="molecule type" value="Genomic_DNA"/>
</dbReference>
<protein>
    <submittedName>
        <fullName evidence="1">Uncharacterized protein</fullName>
    </submittedName>
</protein>
<gene>
    <name evidence="1" type="ORF">AG1IA_10201</name>
</gene>
<sequence length="89" mass="9656">MSVITVFTITSGNYTYNTIQNKYKNILADKTATTDNQILSNPFSRGRSGLRSYPSQVGNWEASCDGFGGNALIDVGSVRAVLQVDFEIG</sequence>
<dbReference type="Proteomes" id="UP000011668">
    <property type="component" value="Unassembled WGS sequence"/>
</dbReference>
<evidence type="ECO:0000313" key="2">
    <source>
        <dbReference type="Proteomes" id="UP000011668"/>
    </source>
</evidence>
<comment type="caution">
    <text evidence="1">The sequence shown here is derived from an EMBL/GenBank/DDBJ whole genome shotgun (WGS) entry which is preliminary data.</text>
</comment>
<accession>L8WHE4</accession>
<evidence type="ECO:0000313" key="1">
    <source>
        <dbReference type="EMBL" id="ELU35769.1"/>
    </source>
</evidence>
<keyword evidence="2" id="KW-1185">Reference proteome</keyword>